<keyword evidence="9" id="KW-1185">Reference proteome</keyword>
<keyword evidence="3" id="KW-0521">NADP</keyword>
<accession>A0ABD3QYK7</accession>
<dbReference type="EMBL" id="JABMIG020000004">
    <property type="protein sequence ID" value="KAL3805102.1"/>
    <property type="molecule type" value="Genomic_DNA"/>
</dbReference>
<dbReference type="GO" id="GO:0047453">
    <property type="term" value="F:ATP-dependent NAD(P)H-hydrate dehydratase activity"/>
    <property type="evidence" value="ECO:0007669"/>
    <property type="project" value="UniProtKB-UniRule"/>
</dbReference>
<keyword evidence="2 6" id="KW-0067">ATP-binding</keyword>
<dbReference type="Gene3D" id="3.40.1190.20">
    <property type="match status" value="1"/>
</dbReference>
<dbReference type="PANTHER" id="PTHR12592:SF0">
    <property type="entry name" value="ATP-DEPENDENT (S)-NAD(P)H-HYDRATE DEHYDRATASE"/>
    <property type="match status" value="1"/>
</dbReference>
<reference evidence="8 9" key="1">
    <citation type="journal article" date="2020" name="G3 (Bethesda)">
        <title>Improved Reference Genome for Cyclotella cryptica CCMP332, a Model for Cell Wall Morphogenesis, Salinity Adaptation, and Lipid Production in Diatoms (Bacillariophyta).</title>
        <authorList>
            <person name="Roberts W.R."/>
            <person name="Downey K.M."/>
            <person name="Ruck E.C."/>
            <person name="Traller J.C."/>
            <person name="Alverson A.J."/>
        </authorList>
    </citation>
    <scope>NUCLEOTIDE SEQUENCE [LARGE SCALE GENOMIC DNA]</scope>
    <source>
        <strain evidence="8 9">CCMP332</strain>
    </source>
</reference>
<sequence>MKARLRQGAGDVMTLGAFMYNFTQNLLPSSISRPSLARWSSRPVLSSWLLLLSNTSRTTVSVASFDPPCPSRFRKKTPSIVMASSHSTTNNEQRLPQEFSDIFHRVDNSFSSDQARSLFPQLTSAAHKGSHGRIAIFGGSEKYTGAPYYAASAALNCGVDLVTVFCAKEASIPIKCYSPELMVQSVYSVEELDDLVREDAVLKARMETERDGEQMNMIDEERRLLRDRQHHILQKTILTITATFPSLHTLCVGPGLGRHGLLFPAVAAVLEKAMESNLALVLDADALYMLSLEEYRDTLKQLISYENVVMTPNLMESKRLKQSLRNFRNYEDFKGDDPWSNAGIVVQKGSTDVVSQKSITLRCKEKGGLKRSGGIGDVLAGTISAFVAWNTLLQNGGGGNDDVTRQLENRIFAVWMACCAVKKATRNAFDRKRRAMSAQHVLEEIGEVIREIEHNLEV</sequence>
<evidence type="ECO:0000256" key="3">
    <source>
        <dbReference type="ARBA" id="ARBA00022857"/>
    </source>
</evidence>
<dbReference type="PROSITE" id="PS51383">
    <property type="entry name" value="YJEF_C_3"/>
    <property type="match status" value="1"/>
</dbReference>
<keyword evidence="4 6" id="KW-0520">NAD</keyword>
<dbReference type="InterPro" id="IPR000631">
    <property type="entry name" value="CARKD"/>
</dbReference>
<evidence type="ECO:0000256" key="5">
    <source>
        <dbReference type="ARBA" id="ARBA00023239"/>
    </source>
</evidence>
<feature type="binding site" evidence="6">
    <location>
        <position position="255"/>
    </location>
    <ligand>
        <name>(6S)-NADPHX</name>
        <dbReference type="ChEBI" id="CHEBI:64076"/>
    </ligand>
</feature>
<dbReference type="Pfam" id="PF01256">
    <property type="entry name" value="Carb_kinase"/>
    <property type="match status" value="2"/>
</dbReference>
<dbReference type="EC" id="4.2.1.93" evidence="6"/>
<dbReference type="SUPFAM" id="SSF53613">
    <property type="entry name" value="Ribokinase-like"/>
    <property type="match status" value="1"/>
</dbReference>
<comment type="similarity">
    <text evidence="6">Belongs to the NnrD/CARKD family.</text>
</comment>
<dbReference type="InterPro" id="IPR017953">
    <property type="entry name" value="Carbohydrate_kinase_pred_CS"/>
</dbReference>
<feature type="binding site" evidence="6">
    <location>
        <begin position="313"/>
        <end position="319"/>
    </location>
    <ligand>
        <name>(6S)-NADPHX</name>
        <dbReference type="ChEBI" id="CHEBI:64076"/>
    </ligand>
</feature>
<feature type="domain" description="YjeF C-terminal" evidence="7">
    <location>
        <begin position="111"/>
        <end position="452"/>
    </location>
</feature>
<dbReference type="CDD" id="cd01171">
    <property type="entry name" value="YXKO-related"/>
    <property type="match status" value="1"/>
</dbReference>
<dbReference type="GO" id="GO:0005524">
    <property type="term" value="F:ATP binding"/>
    <property type="evidence" value="ECO:0007669"/>
    <property type="project" value="UniProtKB-KW"/>
</dbReference>
<evidence type="ECO:0000313" key="8">
    <source>
        <dbReference type="EMBL" id="KAL3805102.1"/>
    </source>
</evidence>
<comment type="caution">
    <text evidence="8">The sequence shown here is derived from an EMBL/GenBank/DDBJ whole genome shotgun (WGS) entry which is preliminary data.</text>
</comment>
<gene>
    <name evidence="8" type="ORF">HJC23_003330</name>
</gene>
<dbReference type="InterPro" id="IPR029056">
    <property type="entry name" value="Ribokinase-like"/>
</dbReference>
<evidence type="ECO:0000256" key="1">
    <source>
        <dbReference type="ARBA" id="ARBA00022741"/>
    </source>
</evidence>
<evidence type="ECO:0000259" key="7">
    <source>
        <dbReference type="PROSITE" id="PS51383"/>
    </source>
</evidence>
<comment type="catalytic activity">
    <reaction evidence="6">
        <text>(6S)-NADPHX + ATP = ADP + phosphate + NADPH + H(+)</text>
        <dbReference type="Rhea" id="RHEA:32231"/>
        <dbReference type="ChEBI" id="CHEBI:15378"/>
        <dbReference type="ChEBI" id="CHEBI:30616"/>
        <dbReference type="ChEBI" id="CHEBI:43474"/>
        <dbReference type="ChEBI" id="CHEBI:57783"/>
        <dbReference type="ChEBI" id="CHEBI:64076"/>
        <dbReference type="ChEBI" id="CHEBI:456216"/>
        <dbReference type="EC" id="4.2.1.93"/>
    </reaction>
</comment>
<comment type="cofactor">
    <cofactor evidence="6">
        <name>Mg(2+)</name>
        <dbReference type="ChEBI" id="CHEBI:18420"/>
    </cofactor>
</comment>
<evidence type="ECO:0000256" key="4">
    <source>
        <dbReference type="ARBA" id="ARBA00023027"/>
    </source>
</evidence>
<dbReference type="PROSITE" id="PS01050">
    <property type="entry name" value="YJEF_C_2"/>
    <property type="match status" value="1"/>
</dbReference>
<dbReference type="Proteomes" id="UP001516023">
    <property type="component" value="Unassembled WGS sequence"/>
</dbReference>
<dbReference type="PANTHER" id="PTHR12592">
    <property type="entry name" value="ATP-DEPENDENT (S)-NAD(P)H-HYDRATE DEHYDRATASE FAMILY MEMBER"/>
    <property type="match status" value="1"/>
</dbReference>
<name>A0ABD3QYK7_9STRA</name>
<keyword evidence="6" id="KW-0597">Phosphoprotein</keyword>
<protein>
    <recommendedName>
        <fullName evidence="6">ATP-dependent (S)-NAD(P)H-hydrate dehydratase</fullName>
        <ecNumber evidence="6">4.2.1.93</ecNumber>
    </recommendedName>
    <alternativeName>
        <fullName evidence="6">ATP-dependent NAD(P)HX dehydratase</fullName>
    </alternativeName>
</protein>
<evidence type="ECO:0000256" key="6">
    <source>
        <dbReference type="HAMAP-Rule" id="MF_03157"/>
    </source>
</evidence>
<keyword evidence="5 6" id="KW-0456">Lyase</keyword>
<organism evidence="8 9">
    <name type="scientific">Cyclotella cryptica</name>
    <dbReference type="NCBI Taxonomy" id="29204"/>
    <lineage>
        <taxon>Eukaryota</taxon>
        <taxon>Sar</taxon>
        <taxon>Stramenopiles</taxon>
        <taxon>Ochrophyta</taxon>
        <taxon>Bacillariophyta</taxon>
        <taxon>Coscinodiscophyceae</taxon>
        <taxon>Thalassiosirophycidae</taxon>
        <taxon>Stephanodiscales</taxon>
        <taxon>Stephanodiscaceae</taxon>
        <taxon>Cyclotella</taxon>
    </lineage>
</organism>
<evidence type="ECO:0000256" key="2">
    <source>
        <dbReference type="ARBA" id="ARBA00022840"/>
    </source>
</evidence>
<dbReference type="AlphaFoldDB" id="A0ABD3QYK7"/>
<dbReference type="HAMAP" id="MF_01965">
    <property type="entry name" value="NADHX_dehydratase"/>
    <property type="match status" value="1"/>
</dbReference>
<feature type="binding site" evidence="6">
    <location>
        <begin position="367"/>
        <end position="376"/>
    </location>
    <ligand>
        <name>ATP</name>
        <dbReference type="ChEBI" id="CHEBI:30616"/>
    </ligand>
</feature>
<keyword evidence="1 6" id="KW-0547">Nucleotide-binding</keyword>
<evidence type="ECO:0000313" key="9">
    <source>
        <dbReference type="Proteomes" id="UP001516023"/>
    </source>
</evidence>
<proteinExistence type="inferred from homology"/>
<feature type="binding site" evidence="6">
    <location>
        <position position="377"/>
    </location>
    <ligand>
        <name>(6S)-NADPHX</name>
        <dbReference type="ChEBI" id="CHEBI:64076"/>
    </ligand>
</feature>
<dbReference type="GO" id="GO:0046496">
    <property type="term" value="P:nicotinamide nucleotide metabolic process"/>
    <property type="evidence" value="ECO:0007669"/>
    <property type="project" value="UniProtKB-UniRule"/>
</dbReference>
<comment type="function">
    <text evidence="6">Catalyzes the dehydration of the S-form of NAD(P)HX at the expense of ATP, which is converted to ADP. Together with NAD(P)HX epimerase, which catalyzes the epimerization of the S- and R-forms, the enzyme allows the repair of both epimers of NAD(P)HX, a damaged form of NAD(P)H that is a result of enzymatic or heat-dependent hydration.</text>
</comment>
<feature type="binding site" evidence="6">
    <location>
        <begin position="348"/>
        <end position="352"/>
    </location>
    <ligand>
        <name>ATP</name>
        <dbReference type="ChEBI" id="CHEBI:30616"/>
    </ligand>
</feature>
<comment type="catalytic activity">
    <reaction evidence="6">
        <text>(6S)-NADHX + ATP = ADP + phosphate + NADH + H(+)</text>
        <dbReference type="Rhea" id="RHEA:19017"/>
        <dbReference type="ChEBI" id="CHEBI:15378"/>
        <dbReference type="ChEBI" id="CHEBI:30616"/>
        <dbReference type="ChEBI" id="CHEBI:43474"/>
        <dbReference type="ChEBI" id="CHEBI:57945"/>
        <dbReference type="ChEBI" id="CHEBI:64074"/>
        <dbReference type="ChEBI" id="CHEBI:456216"/>
        <dbReference type="EC" id="4.2.1.93"/>
    </reaction>
</comment>